<evidence type="ECO:0000313" key="1">
    <source>
        <dbReference type="EMBL" id="KIL79754.1"/>
    </source>
</evidence>
<dbReference type="EMBL" id="JXLP01000002">
    <property type="protein sequence ID" value="KIL79754.1"/>
    <property type="molecule type" value="Genomic_DNA"/>
</dbReference>
<dbReference type="GeneID" id="92776070"/>
<gene>
    <name evidence="1" type="ORF">SD77_2208</name>
</gene>
<accession>A0ABR5AYE0</accession>
<comment type="caution">
    <text evidence="1">The sequence shown here is derived from an EMBL/GenBank/DDBJ whole genome shotgun (WGS) entry which is preliminary data.</text>
</comment>
<sequence>MSDRKGRFDWLQSLIPSKKSGEEKTANKAKWMAIAAIIGISFMLLSDLKDREEIKAVLPQDSSEEGNEQTAPEKEDFEAAYERELTAALEQMAGVSNVTVVVTIEASERKIFEKNTAVKTQETKEQDKKGGERTITDQTRDEDLVMVKKDGGEAPVIQEMKKPDIRGVLIVAEGAENIQVKKWIIEAVTRVLNVPSHRVAVMPKKPKEDM</sequence>
<proteinExistence type="predicted"/>
<reference evidence="1 2" key="1">
    <citation type="submission" date="2015-01" db="EMBL/GenBank/DDBJ databases">
        <title>Genome Assembly of Bacillus badius MTCC 1458.</title>
        <authorList>
            <person name="Verma A."/>
            <person name="Khatri I."/>
            <person name="Mual P."/>
            <person name="Subramanian S."/>
            <person name="Krishnamurthi S."/>
        </authorList>
    </citation>
    <scope>NUCLEOTIDE SEQUENCE [LARGE SCALE GENOMIC DNA]</scope>
    <source>
        <strain evidence="1 2">MTCC 1458</strain>
    </source>
</reference>
<dbReference type="NCBIfam" id="TIGR02830">
    <property type="entry name" value="spore_III_AG"/>
    <property type="match status" value="1"/>
</dbReference>
<organism evidence="1 2">
    <name type="scientific">Bacillus badius</name>
    <dbReference type="NCBI Taxonomy" id="1455"/>
    <lineage>
        <taxon>Bacteria</taxon>
        <taxon>Bacillati</taxon>
        <taxon>Bacillota</taxon>
        <taxon>Bacilli</taxon>
        <taxon>Bacillales</taxon>
        <taxon>Bacillaceae</taxon>
        <taxon>Pseudobacillus</taxon>
    </lineage>
</organism>
<protein>
    <submittedName>
        <fullName evidence="1">Stage III sporulation protein AG</fullName>
    </submittedName>
</protein>
<evidence type="ECO:0000313" key="2">
    <source>
        <dbReference type="Proteomes" id="UP000031982"/>
    </source>
</evidence>
<name>A0ABR5AYE0_BACBA</name>
<dbReference type="RefSeq" id="WP_041097165.1">
    <property type="nucleotide sequence ID" value="NZ_BSSZ01000002.1"/>
</dbReference>
<dbReference type="InterPro" id="IPR014195">
    <property type="entry name" value="Spore_III_AG"/>
</dbReference>
<dbReference type="Proteomes" id="UP000031982">
    <property type="component" value="Unassembled WGS sequence"/>
</dbReference>
<keyword evidence="2" id="KW-1185">Reference proteome</keyword>